<dbReference type="InterPro" id="IPR020846">
    <property type="entry name" value="MFS_dom"/>
</dbReference>
<dbReference type="GO" id="GO:0022857">
    <property type="term" value="F:transmembrane transporter activity"/>
    <property type="evidence" value="ECO:0007669"/>
    <property type="project" value="InterPro"/>
</dbReference>
<feature type="transmembrane region" description="Helical" evidence="6">
    <location>
        <begin position="318"/>
        <end position="343"/>
    </location>
</feature>
<feature type="domain" description="Major facilitator superfamily (MFS) profile" evidence="7">
    <location>
        <begin position="223"/>
        <end position="419"/>
    </location>
</feature>
<dbReference type="InterPro" id="IPR036259">
    <property type="entry name" value="MFS_trans_sf"/>
</dbReference>
<organism evidence="8 9">
    <name type="scientific">Exilibacterium tricleocarpae</name>
    <dbReference type="NCBI Taxonomy" id="2591008"/>
    <lineage>
        <taxon>Bacteria</taxon>
        <taxon>Pseudomonadati</taxon>
        <taxon>Pseudomonadota</taxon>
        <taxon>Gammaproteobacteria</taxon>
        <taxon>Cellvibrionales</taxon>
        <taxon>Cellvibrionaceae</taxon>
        <taxon>Exilibacterium</taxon>
    </lineage>
</organism>
<feature type="transmembrane region" description="Helical" evidence="6">
    <location>
        <begin position="380"/>
        <end position="401"/>
    </location>
</feature>
<dbReference type="RefSeq" id="WP_142904368.1">
    <property type="nucleotide sequence ID" value="NZ_ML660092.1"/>
</dbReference>
<keyword evidence="2" id="KW-0813">Transport</keyword>
<feature type="transmembrane region" description="Helical" evidence="6">
    <location>
        <begin position="150"/>
        <end position="168"/>
    </location>
</feature>
<feature type="transmembrane region" description="Helical" evidence="6">
    <location>
        <begin position="45"/>
        <end position="62"/>
    </location>
</feature>
<feature type="transmembrane region" description="Helical" evidence="6">
    <location>
        <begin position="350"/>
        <end position="368"/>
    </location>
</feature>
<keyword evidence="3 6" id="KW-0812">Transmembrane</keyword>
<protein>
    <submittedName>
        <fullName evidence="8">AmpG family muropeptide MFS transporter</fullName>
    </submittedName>
</protein>
<dbReference type="InterPro" id="IPR011701">
    <property type="entry name" value="MFS"/>
</dbReference>
<feature type="transmembrane region" description="Helical" evidence="6">
    <location>
        <begin position="264"/>
        <end position="285"/>
    </location>
</feature>
<reference evidence="8 9" key="1">
    <citation type="submission" date="2019-06" db="EMBL/GenBank/DDBJ databases">
        <title>Whole genome sequence for Cellvibrionaceae sp. R142.</title>
        <authorList>
            <person name="Wang G."/>
        </authorList>
    </citation>
    <scope>NUCLEOTIDE SEQUENCE [LARGE SCALE GENOMIC DNA]</scope>
    <source>
        <strain evidence="8 9">R142</strain>
    </source>
</reference>
<gene>
    <name evidence="8" type="ORF">FKG94_11465</name>
</gene>
<evidence type="ECO:0000256" key="1">
    <source>
        <dbReference type="ARBA" id="ARBA00004141"/>
    </source>
</evidence>
<evidence type="ECO:0000313" key="8">
    <source>
        <dbReference type="EMBL" id="TQV79478.1"/>
    </source>
</evidence>
<keyword evidence="4 6" id="KW-1133">Transmembrane helix</keyword>
<dbReference type="NCBIfam" id="TIGR00901">
    <property type="entry name" value="2A0125"/>
    <property type="match status" value="1"/>
</dbReference>
<evidence type="ECO:0000256" key="6">
    <source>
        <dbReference type="SAM" id="Phobius"/>
    </source>
</evidence>
<dbReference type="EMBL" id="VHSG01000011">
    <property type="protein sequence ID" value="TQV79478.1"/>
    <property type="molecule type" value="Genomic_DNA"/>
</dbReference>
<feature type="transmembrane region" description="Helical" evidence="6">
    <location>
        <begin position="227"/>
        <end position="252"/>
    </location>
</feature>
<feature type="transmembrane region" description="Helical" evidence="6">
    <location>
        <begin position="108"/>
        <end position="129"/>
    </location>
</feature>
<dbReference type="InterPro" id="IPR004752">
    <property type="entry name" value="AmpG_permease/AT-1"/>
</dbReference>
<evidence type="ECO:0000256" key="5">
    <source>
        <dbReference type="ARBA" id="ARBA00023136"/>
    </source>
</evidence>
<feature type="transmembrane region" description="Helical" evidence="6">
    <location>
        <begin position="174"/>
        <end position="194"/>
    </location>
</feature>
<evidence type="ECO:0000256" key="2">
    <source>
        <dbReference type="ARBA" id="ARBA00022448"/>
    </source>
</evidence>
<comment type="subcellular location">
    <subcellularLocation>
        <location evidence="1">Membrane</location>
        <topology evidence="1">Multi-pass membrane protein</topology>
    </subcellularLocation>
</comment>
<dbReference type="OrthoDB" id="9787815at2"/>
<feature type="transmembrane region" description="Helical" evidence="6">
    <location>
        <begin position="16"/>
        <end position="39"/>
    </location>
</feature>
<dbReference type="PANTHER" id="PTHR12778">
    <property type="entry name" value="SOLUTE CARRIER FAMILY 33 ACETYL-COA TRANSPORTER -RELATED"/>
    <property type="match status" value="1"/>
</dbReference>
<accession>A0A545TQI9</accession>
<dbReference type="PANTHER" id="PTHR12778:SF10">
    <property type="entry name" value="MAJOR FACILITATOR SUPERFAMILY DOMAIN-CONTAINING PROTEIN 3"/>
    <property type="match status" value="1"/>
</dbReference>
<feature type="transmembrane region" description="Helical" evidence="6">
    <location>
        <begin position="292"/>
        <end position="312"/>
    </location>
</feature>
<sequence>MADSAIQNAIFNRRTLICIFTGFSSGLPFFLLIQLVPAWLRKEGVGLAEIGLFSLVGLPYVWKFVWSPLLDRFQLPLLGLRRGWMLLSQFLLLISIAALPWLDLHESLWSIAYLATAVAFFSATQDIVLDAYRRELLPDAELGFGNSVHINAYRMAGFIPGALSLIMADHFSWQFVFGATSLFMLIGMVLTLVIKEPVHDFHPDTLHDAVVDPFKEFFSRQGVRQALWILAFLFFYKLGDNMATALSTPFYIDLGFSLTEIGLIAKNAALWPMLFGSIAGGIIMIKIGINRALWLFGLVQLVSILGFALLAHVGANNWVLALVISFEYLGVGLGTAASVAFIARTTSKHYTATQFALFTAIAALPRTLANTTTGFLVEQIGWESFFYLCAVLALPGMALLIKVAPWHEHPVPTTREATP</sequence>
<dbReference type="CDD" id="cd17486">
    <property type="entry name" value="MFS_AmpG_like"/>
    <property type="match status" value="1"/>
</dbReference>
<evidence type="ECO:0000256" key="4">
    <source>
        <dbReference type="ARBA" id="ARBA00022989"/>
    </source>
</evidence>
<dbReference type="SUPFAM" id="SSF103473">
    <property type="entry name" value="MFS general substrate transporter"/>
    <property type="match status" value="1"/>
</dbReference>
<proteinExistence type="predicted"/>
<dbReference type="Pfam" id="PF07690">
    <property type="entry name" value="MFS_1"/>
    <property type="match status" value="1"/>
</dbReference>
<name>A0A545TQI9_9GAMM</name>
<comment type="caution">
    <text evidence="8">The sequence shown here is derived from an EMBL/GenBank/DDBJ whole genome shotgun (WGS) entry which is preliminary data.</text>
</comment>
<dbReference type="GO" id="GO:0016020">
    <property type="term" value="C:membrane"/>
    <property type="evidence" value="ECO:0007669"/>
    <property type="project" value="UniProtKB-SubCell"/>
</dbReference>
<evidence type="ECO:0000313" key="9">
    <source>
        <dbReference type="Proteomes" id="UP000319732"/>
    </source>
</evidence>
<dbReference type="PROSITE" id="PS50850">
    <property type="entry name" value="MFS"/>
    <property type="match status" value="1"/>
</dbReference>
<keyword evidence="5 6" id="KW-0472">Membrane</keyword>
<dbReference type="AlphaFoldDB" id="A0A545TQI9"/>
<keyword evidence="9" id="KW-1185">Reference proteome</keyword>
<feature type="transmembrane region" description="Helical" evidence="6">
    <location>
        <begin position="83"/>
        <end position="102"/>
    </location>
</feature>
<evidence type="ECO:0000256" key="3">
    <source>
        <dbReference type="ARBA" id="ARBA00022692"/>
    </source>
</evidence>
<dbReference type="Proteomes" id="UP000319732">
    <property type="component" value="Unassembled WGS sequence"/>
</dbReference>
<dbReference type="Gene3D" id="1.20.1250.20">
    <property type="entry name" value="MFS general substrate transporter like domains"/>
    <property type="match status" value="2"/>
</dbReference>
<evidence type="ECO:0000259" key="7">
    <source>
        <dbReference type="PROSITE" id="PS50850"/>
    </source>
</evidence>